<gene>
    <name evidence="1" type="ORF">GLOINDRAFT_32903</name>
</gene>
<protein>
    <submittedName>
        <fullName evidence="1">Uncharacterized protein</fullName>
    </submittedName>
</protein>
<dbReference type="EMBL" id="KI290358">
    <property type="protein sequence ID" value="ESA07424.1"/>
    <property type="molecule type" value="Genomic_DNA"/>
</dbReference>
<reference evidence="1" key="1">
    <citation type="submission" date="2013-07" db="EMBL/GenBank/DDBJ databases">
        <title>The genome of an arbuscular mycorrhizal fungus provides insights into the evolution of the oldest plant symbiosis.</title>
        <authorList>
            <consortium name="DOE Joint Genome Institute"/>
            <person name="Tisserant E."/>
            <person name="Malbreil M."/>
            <person name="Kuo A."/>
            <person name="Kohler A."/>
            <person name="Symeonidi A."/>
            <person name="Balestrini R."/>
            <person name="Charron P."/>
            <person name="Duensing N."/>
            <person name="Frei-dit-Frey N."/>
            <person name="Gianinazzi-Pearson V."/>
            <person name="Gilbert B."/>
            <person name="Handa Y."/>
            <person name="Hijri M."/>
            <person name="Kaul R."/>
            <person name="Kawaguchi M."/>
            <person name="Krajinski F."/>
            <person name="Lammers P."/>
            <person name="Lapierre D."/>
            <person name="Masclaux F.G."/>
            <person name="Murat C."/>
            <person name="Morin E."/>
            <person name="Ndikumana S."/>
            <person name="Pagni M."/>
            <person name="Petitpierre D."/>
            <person name="Requena N."/>
            <person name="Rosikiewicz P."/>
            <person name="Riley R."/>
            <person name="Saito K."/>
            <person name="San Clemente H."/>
            <person name="Shapiro H."/>
            <person name="van Tuinen D."/>
            <person name="Becard G."/>
            <person name="Bonfante P."/>
            <person name="Paszkowski U."/>
            <person name="Shachar-Hill Y."/>
            <person name="Young J.P."/>
            <person name="Sanders I.R."/>
            <person name="Henrissat B."/>
            <person name="Rensing S.A."/>
            <person name="Grigoriev I.V."/>
            <person name="Corradi N."/>
            <person name="Roux C."/>
            <person name="Martin F."/>
        </authorList>
    </citation>
    <scope>NUCLEOTIDE SEQUENCE</scope>
    <source>
        <strain evidence="1">DAOM 197198</strain>
    </source>
</reference>
<name>U9TGV4_RHIID</name>
<proteinExistence type="predicted"/>
<sequence length="51" mass="5485">MENVNKSFIVAFLVIPTALNKSSSSAPYKIAVIGFCDIIIIGMVDIKVSLI</sequence>
<evidence type="ECO:0000313" key="1">
    <source>
        <dbReference type="EMBL" id="ESA07424.1"/>
    </source>
</evidence>
<dbReference type="AlphaFoldDB" id="U9TGV4"/>
<dbReference type="HOGENOM" id="CLU_3107576_0_0_1"/>
<accession>U9TGV4</accession>
<organism evidence="1">
    <name type="scientific">Rhizophagus irregularis (strain DAOM 181602 / DAOM 197198 / MUCL 43194)</name>
    <name type="common">Arbuscular mycorrhizal fungus</name>
    <name type="synonym">Glomus intraradices</name>
    <dbReference type="NCBI Taxonomy" id="747089"/>
    <lineage>
        <taxon>Eukaryota</taxon>
        <taxon>Fungi</taxon>
        <taxon>Fungi incertae sedis</taxon>
        <taxon>Mucoromycota</taxon>
        <taxon>Glomeromycotina</taxon>
        <taxon>Glomeromycetes</taxon>
        <taxon>Glomerales</taxon>
        <taxon>Glomeraceae</taxon>
        <taxon>Rhizophagus</taxon>
    </lineage>
</organism>